<proteinExistence type="inferred from homology"/>
<evidence type="ECO:0000256" key="1">
    <source>
        <dbReference type="ARBA" id="ARBA00004123"/>
    </source>
</evidence>
<organism evidence="4 5">
    <name type="scientific">Apostasia shenzhenica</name>
    <dbReference type="NCBI Taxonomy" id="1088818"/>
    <lineage>
        <taxon>Eukaryota</taxon>
        <taxon>Viridiplantae</taxon>
        <taxon>Streptophyta</taxon>
        <taxon>Embryophyta</taxon>
        <taxon>Tracheophyta</taxon>
        <taxon>Spermatophyta</taxon>
        <taxon>Magnoliopsida</taxon>
        <taxon>Liliopsida</taxon>
        <taxon>Asparagales</taxon>
        <taxon>Orchidaceae</taxon>
        <taxon>Apostasioideae</taxon>
        <taxon>Apostasia</taxon>
    </lineage>
</organism>
<dbReference type="GO" id="GO:0005654">
    <property type="term" value="C:nucleoplasm"/>
    <property type="evidence" value="ECO:0007669"/>
    <property type="project" value="TreeGrafter"/>
</dbReference>
<keyword evidence="3" id="KW-0539">Nucleus</keyword>
<dbReference type="EMBL" id="KZ452029">
    <property type="protein sequence ID" value="PKA50145.1"/>
    <property type="molecule type" value="Genomic_DNA"/>
</dbReference>
<protein>
    <submittedName>
        <fullName evidence="4">Nucleolar complex protein 2 like</fullName>
    </submittedName>
</protein>
<dbReference type="PANTHER" id="PTHR12687:SF8">
    <property type="entry name" value="PROTEIN REBELOTE"/>
    <property type="match status" value="1"/>
</dbReference>
<accession>A0A2I0A3M6</accession>
<dbReference type="OrthoDB" id="10266662at2759"/>
<dbReference type="PANTHER" id="PTHR12687">
    <property type="entry name" value="NUCLEOLAR COMPLEX 2 AND RAD4-RELATED"/>
    <property type="match status" value="1"/>
</dbReference>
<dbReference type="AlphaFoldDB" id="A0A2I0A3M6"/>
<name>A0A2I0A3M6_9ASPA</name>
<evidence type="ECO:0000313" key="5">
    <source>
        <dbReference type="Proteomes" id="UP000236161"/>
    </source>
</evidence>
<comment type="subcellular location">
    <subcellularLocation>
        <location evidence="1">Nucleus</location>
    </subcellularLocation>
</comment>
<dbReference type="GO" id="GO:0030691">
    <property type="term" value="C:Noc2p-Noc3p complex"/>
    <property type="evidence" value="ECO:0007669"/>
    <property type="project" value="TreeGrafter"/>
</dbReference>
<gene>
    <name evidence="4" type="ORF">AXF42_Ash020385</name>
</gene>
<reference evidence="4 5" key="1">
    <citation type="journal article" date="2017" name="Nature">
        <title>The Apostasia genome and the evolution of orchids.</title>
        <authorList>
            <person name="Zhang G.Q."/>
            <person name="Liu K.W."/>
            <person name="Li Z."/>
            <person name="Lohaus R."/>
            <person name="Hsiao Y.Y."/>
            <person name="Niu S.C."/>
            <person name="Wang J.Y."/>
            <person name="Lin Y.C."/>
            <person name="Xu Q."/>
            <person name="Chen L.J."/>
            <person name="Yoshida K."/>
            <person name="Fujiwara S."/>
            <person name="Wang Z.W."/>
            <person name="Zhang Y.Q."/>
            <person name="Mitsuda N."/>
            <person name="Wang M."/>
            <person name="Liu G.H."/>
            <person name="Pecoraro L."/>
            <person name="Huang H.X."/>
            <person name="Xiao X.J."/>
            <person name="Lin M."/>
            <person name="Wu X.Y."/>
            <person name="Wu W.L."/>
            <person name="Chen Y.Y."/>
            <person name="Chang S.B."/>
            <person name="Sakamoto S."/>
            <person name="Ohme-Takagi M."/>
            <person name="Yagi M."/>
            <person name="Zeng S.J."/>
            <person name="Shen C.Y."/>
            <person name="Yeh C.M."/>
            <person name="Luo Y.B."/>
            <person name="Tsai W.C."/>
            <person name="Van de Peer Y."/>
            <person name="Liu Z.J."/>
        </authorList>
    </citation>
    <scope>NUCLEOTIDE SEQUENCE [LARGE SCALE GENOMIC DNA]</scope>
    <source>
        <strain evidence="5">cv. Shenzhen</strain>
        <tissue evidence="4">Stem</tissue>
    </source>
</reference>
<dbReference type="GO" id="GO:0005730">
    <property type="term" value="C:nucleolus"/>
    <property type="evidence" value="ECO:0007669"/>
    <property type="project" value="TreeGrafter"/>
</dbReference>
<dbReference type="STRING" id="1088818.A0A2I0A3M6"/>
<sequence>MDNWFLFMQLSVHLWVTGEESLSFSSFLVIREMASKLHSRWYDTCLVKTYKAFVAHSKFFKPTKMKHLKFLQDTIIELYSIDIQKSYQQVLASLQQLAKSLQLAIRTMMKEDLKRVRNWQYINCISLWVKFICCNFKEHDIESLLSLCILVLKGMAYLFPGPRYVPLRFRCMQMLNQLSLSSGVFIPVASLFFDCLEYKGKEIVTDSTHGWAIAVSNLANNTCTSLTYLALIFVRLVPKNLVKSQSFQKECVLSAIELLSAHFLQWSHHISFPELATFPLILLRRFHDKLTDNTLHRQVKRFVDQILDRCWRISACNIVEQNREFIEKKRDGVSFSPNDQVAIDSFIQKYLNGRICASDDKAQ</sequence>
<dbReference type="GO" id="GO:0042273">
    <property type="term" value="P:ribosomal large subunit biogenesis"/>
    <property type="evidence" value="ECO:0007669"/>
    <property type="project" value="TreeGrafter"/>
</dbReference>
<dbReference type="InterPro" id="IPR005343">
    <property type="entry name" value="Noc2"/>
</dbReference>
<evidence type="ECO:0000256" key="3">
    <source>
        <dbReference type="ARBA" id="ARBA00023242"/>
    </source>
</evidence>
<dbReference type="GO" id="GO:0030690">
    <property type="term" value="C:Noc1p-Noc2p complex"/>
    <property type="evidence" value="ECO:0007669"/>
    <property type="project" value="TreeGrafter"/>
</dbReference>
<comment type="similarity">
    <text evidence="2">Belongs to the NOC2 family.</text>
</comment>
<evidence type="ECO:0000256" key="2">
    <source>
        <dbReference type="ARBA" id="ARBA00005907"/>
    </source>
</evidence>
<dbReference type="Proteomes" id="UP000236161">
    <property type="component" value="Unassembled WGS sequence"/>
</dbReference>
<dbReference type="Pfam" id="PF03715">
    <property type="entry name" value="Noc2"/>
    <property type="match status" value="1"/>
</dbReference>
<evidence type="ECO:0000313" key="4">
    <source>
        <dbReference type="EMBL" id="PKA50145.1"/>
    </source>
</evidence>
<keyword evidence="5" id="KW-1185">Reference proteome</keyword>